<proteinExistence type="predicted"/>
<comment type="caution">
    <text evidence="2">The sequence shown here is derived from an EMBL/GenBank/DDBJ whole genome shotgun (WGS) entry which is preliminary data.</text>
</comment>
<dbReference type="SMART" id="SM00382">
    <property type="entry name" value="AAA"/>
    <property type="match status" value="1"/>
</dbReference>
<sequence length="306" mass="33673">MEITPPDDGETARRLGREYRLAEDVVNPDEVEIVNTALLLRRPLLVTGRPGSGKSALAYRIARELGLGRVLRWSITSHSTLKSGLYSYDAIGRAQARPAFAGGLDAGQDDLPIGEFVRLGELGTAFLPRRRPRVLLIDELDKSDSDLPNDLLELFEAGQFAIEELARAARRTPTTEVFTADPEVTTEIVKGRVACRAFPVVIITSNGERDFPPAFLRRCLSYEIPEPTAEQLAAMVASHAVDPDNPERSSAMIADFVARSRERGGIPADKLLDAVFLVASGITRGDERTLTRIQDALWRQLNQTVQ</sequence>
<dbReference type="EMBL" id="JBHMBK010000001">
    <property type="protein sequence ID" value="MFB9682888.1"/>
    <property type="molecule type" value="Genomic_DNA"/>
</dbReference>
<evidence type="ECO:0000313" key="2">
    <source>
        <dbReference type="EMBL" id="MFB9682888.1"/>
    </source>
</evidence>
<feature type="domain" description="AAA+ ATPase" evidence="1">
    <location>
        <begin position="40"/>
        <end position="230"/>
    </location>
</feature>
<gene>
    <name evidence="2" type="ORF">ACFFTO_01740</name>
</gene>
<organism evidence="2 3">
    <name type="scientific">Amycolatopsis plumensis</name>
    <dbReference type="NCBI Taxonomy" id="236508"/>
    <lineage>
        <taxon>Bacteria</taxon>
        <taxon>Bacillati</taxon>
        <taxon>Actinomycetota</taxon>
        <taxon>Actinomycetes</taxon>
        <taxon>Pseudonocardiales</taxon>
        <taxon>Pseudonocardiaceae</taxon>
        <taxon>Amycolatopsis</taxon>
    </lineage>
</organism>
<name>A0ABV5TUT8_9PSEU</name>
<accession>A0ABV5TUT8</accession>
<dbReference type="RefSeq" id="WP_378189072.1">
    <property type="nucleotide sequence ID" value="NZ_JBHMBK010000001.1"/>
</dbReference>
<dbReference type="Proteomes" id="UP001589535">
    <property type="component" value="Unassembled WGS sequence"/>
</dbReference>
<protein>
    <submittedName>
        <fullName evidence="2">AAA family ATPase</fullName>
    </submittedName>
</protein>
<evidence type="ECO:0000313" key="3">
    <source>
        <dbReference type="Proteomes" id="UP001589535"/>
    </source>
</evidence>
<keyword evidence="3" id="KW-1185">Reference proteome</keyword>
<dbReference type="Gene3D" id="3.40.50.300">
    <property type="entry name" value="P-loop containing nucleotide triphosphate hydrolases"/>
    <property type="match status" value="1"/>
</dbReference>
<dbReference type="InterPro" id="IPR003593">
    <property type="entry name" value="AAA+_ATPase"/>
</dbReference>
<evidence type="ECO:0000259" key="1">
    <source>
        <dbReference type="SMART" id="SM00382"/>
    </source>
</evidence>
<dbReference type="InterPro" id="IPR027417">
    <property type="entry name" value="P-loop_NTPase"/>
</dbReference>
<reference evidence="2 3" key="1">
    <citation type="submission" date="2024-09" db="EMBL/GenBank/DDBJ databases">
        <authorList>
            <person name="Sun Q."/>
            <person name="Mori K."/>
        </authorList>
    </citation>
    <scope>NUCLEOTIDE SEQUENCE [LARGE SCALE GENOMIC DNA]</scope>
    <source>
        <strain evidence="2 3">JCM 13852</strain>
    </source>
</reference>
<dbReference type="Pfam" id="PF07728">
    <property type="entry name" value="AAA_5"/>
    <property type="match status" value="1"/>
</dbReference>
<dbReference type="SUPFAM" id="SSF52540">
    <property type="entry name" value="P-loop containing nucleoside triphosphate hydrolases"/>
    <property type="match status" value="1"/>
</dbReference>
<dbReference type="InterPro" id="IPR011704">
    <property type="entry name" value="ATPase_dyneun-rel_AAA"/>
</dbReference>